<name>A0A2J7RFT4_9NEOP</name>
<gene>
    <name evidence="1" type="ORF">B7P43_G05665</name>
</gene>
<dbReference type="Proteomes" id="UP000235965">
    <property type="component" value="Unassembled WGS sequence"/>
</dbReference>
<evidence type="ECO:0000313" key="1">
    <source>
        <dbReference type="EMBL" id="PNF39696.1"/>
    </source>
</evidence>
<evidence type="ECO:0000313" key="2">
    <source>
        <dbReference type="Proteomes" id="UP000235965"/>
    </source>
</evidence>
<protein>
    <submittedName>
        <fullName evidence="1">Uncharacterized protein</fullName>
    </submittedName>
</protein>
<organism evidence="1 2">
    <name type="scientific">Cryptotermes secundus</name>
    <dbReference type="NCBI Taxonomy" id="105785"/>
    <lineage>
        <taxon>Eukaryota</taxon>
        <taxon>Metazoa</taxon>
        <taxon>Ecdysozoa</taxon>
        <taxon>Arthropoda</taxon>
        <taxon>Hexapoda</taxon>
        <taxon>Insecta</taxon>
        <taxon>Pterygota</taxon>
        <taxon>Neoptera</taxon>
        <taxon>Polyneoptera</taxon>
        <taxon>Dictyoptera</taxon>
        <taxon>Blattodea</taxon>
        <taxon>Blattoidea</taxon>
        <taxon>Termitoidae</taxon>
        <taxon>Kalotermitidae</taxon>
        <taxon>Cryptotermitinae</taxon>
        <taxon>Cryptotermes</taxon>
    </lineage>
</organism>
<dbReference type="EMBL" id="NEVH01004410">
    <property type="protein sequence ID" value="PNF39696.1"/>
    <property type="molecule type" value="Genomic_DNA"/>
</dbReference>
<proteinExistence type="predicted"/>
<dbReference type="AlphaFoldDB" id="A0A2J7RFT4"/>
<keyword evidence="2" id="KW-1185">Reference proteome</keyword>
<reference evidence="1 2" key="1">
    <citation type="submission" date="2017-12" db="EMBL/GenBank/DDBJ databases">
        <title>Hemimetabolous genomes reveal molecular basis of termite eusociality.</title>
        <authorList>
            <person name="Harrison M.C."/>
            <person name="Jongepier E."/>
            <person name="Robertson H.M."/>
            <person name="Arning N."/>
            <person name="Bitard-Feildel T."/>
            <person name="Chao H."/>
            <person name="Childers C.P."/>
            <person name="Dinh H."/>
            <person name="Doddapaneni H."/>
            <person name="Dugan S."/>
            <person name="Gowin J."/>
            <person name="Greiner C."/>
            <person name="Han Y."/>
            <person name="Hu H."/>
            <person name="Hughes D.S.T."/>
            <person name="Huylmans A.-K."/>
            <person name="Kemena C."/>
            <person name="Kremer L.P.M."/>
            <person name="Lee S.L."/>
            <person name="Lopez-Ezquerra A."/>
            <person name="Mallet L."/>
            <person name="Monroy-Kuhn J.M."/>
            <person name="Moser A."/>
            <person name="Murali S.C."/>
            <person name="Muzny D.M."/>
            <person name="Otani S."/>
            <person name="Piulachs M.-D."/>
            <person name="Poelchau M."/>
            <person name="Qu J."/>
            <person name="Schaub F."/>
            <person name="Wada-Katsumata A."/>
            <person name="Worley K.C."/>
            <person name="Xie Q."/>
            <person name="Ylla G."/>
            <person name="Poulsen M."/>
            <person name="Gibbs R.A."/>
            <person name="Schal C."/>
            <person name="Richards S."/>
            <person name="Belles X."/>
            <person name="Korb J."/>
            <person name="Bornberg-Bauer E."/>
        </authorList>
    </citation>
    <scope>NUCLEOTIDE SEQUENCE [LARGE SCALE GENOMIC DNA]</scope>
    <source>
        <tissue evidence="1">Whole body</tissue>
    </source>
</reference>
<sequence>MISPPTGNFRYYCWRANKKNLMHKNEPHDTGIRTQYNNSKSYGKATYCD</sequence>
<comment type="caution">
    <text evidence="1">The sequence shown here is derived from an EMBL/GenBank/DDBJ whole genome shotgun (WGS) entry which is preliminary data.</text>
</comment>
<dbReference type="InParanoid" id="A0A2J7RFT4"/>
<accession>A0A2J7RFT4</accession>